<evidence type="ECO:0000313" key="1">
    <source>
        <dbReference type="EMBL" id="AYG59953.1"/>
    </source>
</evidence>
<dbReference type="KEGG" id="rjg:CCGE525_14905"/>
<dbReference type="RefSeq" id="WP_120704949.1">
    <property type="nucleotide sequence ID" value="NZ_CP032694.1"/>
</dbReference>
<organism evidence="1 2">
    <name type="scientific">Rhizobium jaguaris</name>
    <dbReference type="NCBI Taxonomy" id="1312183"/>
    <lineage>
        <taxon>Bacteria</taxon>
        <taxon>Pseudomonadati</taxon>
        <taxon>Pseudomonadota</taxon>
        <taxon>Alphaproteobacteria</taxon>
        <taxon>Hyphomicrobiales</taxon>
        <taxon>Rhizobiaceae</taxon>
        <taxon>Rhizobium/Agrobacterium group</taxon>
        <taxon>Rhizobium</taxon>
    </lineage>
</organism>
<proteinExistence type="predicted"/>
<reference evidence="1 2" key="1">
    <citation type="submission" date="2018-10" db="EMBL/GenBank/DDBJ databases">
        <title>Rhizobium etli, R. leguminosarum and a new Rhizobium genospecies from Phaseolus dumosus.</title>
        <authorList>
            <person name="Ramirez-Puebla S.T."/>
            <person name="Rogel-Hernandez M.A."/>
            <person name="Guerrero G."/>
            <person name="Ormeno-Orrillo E."/>
            <person name="Martinez-Romero J.C."/>
            <person name="Negrete-Yankelevich S."/>
            <person name="Martinez-Romero E."/>
        </authorList>
    </citation>
    <scope>NUCLEOTIDE SEQUENCE [LARGE SCALE GENOMIC DNA]</scope>
    <source>
        <strain evidence="1 2">CCGE525</strain>
    </source>
</reference>
<sequence length="283" mass="31801">MNHMPLSFPIGGQRPAKYEIEDRIRRWRAGPELFAVQTVTQLRTWSDDALDALGEIPLPMNYNAETDRFEVLTWAEAVRVVGDELDALENPDQLSVFAGSAISKETAFLLKIFLRAFRWRSVPPTVDTRDTQLLEPRHRHLVRAVFHVGERSAGKMLVDAHSSELDLAVHIDARVNRNHLVAAKHSVILPAFEFLETPATESDHRLTFRRNPSRTVPRLSSLPGCDRKAGPEIVATIALTTARTRGAFEWQRMADDFDEIRAEMAKTRSSTSCLGLRGVAAGR</sequence>
<dbReference type="Proteomes" id="UP000282195">
    <property type="component" value="Chromosome"/>
</dbReference>
<dbReference type="AlphaFoldDB" id="A0A387FNK3"/>
<dbReference type="SUPFAM" id="SSF53706">
    <property type="entry name" value="Formate dehydrogenase/DMSO reductase, domains 1-3"/>
    <property type="match status" value="2"/>
</dbReference>
<dbReference type="EMBL" id="CP032694">
    <property type="protein sequence ID" value="AYG59953.1"/>
    <property type="molecule type" value="Genomic_DNA"/>
</dbReference>
<keyword evidence="2" id="KW-1185">Reference proteome</keyword>
<gene>
    <name evidence="1" type="ORF">CCGE525_14905</name>
</gene>
<name>A0A387FNK3_9HYPH</name>
<accession>A0A387FNK3</accession>
<evidence type="ECO:0000313" key="2">
    <source>
        <dbReference type="Proteomes" id="UP000282195"/>
    </source>
</evidence>
<dbReference type="OrthoDB" id="5287431at2"/>
<protein>
    <submittedName>
        <fullName evidence="1">Uncharacterized protein</fullName>
    </submittedName>
</protein>